<dbReference type="Proteomes" id="UP000011087">
    <property type="component" value="Unassembled WGS sequence"/>
</dbReference>
<dbReference type="KEGG" id="gtt:GUITHDRAFT_107586"/>
<accession>L1JCX9</accession>
<sequence>MSVVNYEDPDLSFLAFEDSHVFGLPILESLERDDSQTELECSPQDFDWGCTARASDKDPRENNRVSSEQGYKYIETYASIFSAVSSCKDDCESISLGMPTFSLPPPPSPSPAKKRGRMVKLSSGITRICGNKILEHISPDEAKKRKLNCF</sequence>
<gene>
    <name evidence="1" type="ORF">GUITHDRAFT_107586</name>
</gene>
<reference evidence="1 3" key="1">
    <citation type="journal article" date="2012" name="Nature">
        <title>Algal genomes reveal evolutionary mosaicism and the fate of nucleomorphs.</title>
        <authorList>
            <consortium name="DOE Joint Genome Institute"/>
            <person name="Curtis B.A."/>
            <person name="Tanifuji G."/>
            <person name="Burki F."/>
            <person name="Gruber A."/>
            <person name="Irimia M."/>
            <person name="Maruyama S."/>
            <person name="Arias M.C."/>
            <person name="Ball S.G."/>
            <person name="Gile G.H."/>
            <person name="Hirakawa Y."/>
            <person name="Hopkins J.F."/>
            <person name="Kuo A."/>
            <person name="Rensing S.A."/>
            <person name="Schmutz J."/>
            <person name="Symeonidi A."/>
            <person name="Elias M."/>
            <person name="Eveleigh R.J."/>
            <person name="Herman E.K."/>
            <person name="Klute M.J."/>
            <person name="Nakayama T."/>
            <person name="Obornik M."/>
            <person name="Reyes-Prieto A."/>
            <person name="Armbrust E.V."/>
            <person name="Aves S.J."/>
            <person name="Beiko R.G."/>
            <person name="Coutinho P."/>
            <person name="Dacks J.B."/>
            <person name="Durnford D.G."/>
            <person name="Fast N.M."/>
            <person name="Green B.R."/>
            <person name="Grisdale C.J."/>
            <person name="Hempel F."/>
            <person name="Henrissat B."/>
            <person name="Hoppner M.P."/>
            <person name="Ishida K."/>
            <person name="Kim E."/>
            <person name="Koreny L."/>
            <person name="Kroth P.G."/>
            <person name="Liu Y."/>
            <person name="Malik S.B."/>
            <person name="Maier U.G."/>
            <person name="McRose D."/>
            <person name="Mock T."/>
            <person name="Neilson J.A."/>
            <person name="Onodera N.T."/>
            <person name="Poole A.M."/>
            <person name="Pritham E.J."/>
            <person name="Richards T.A."/>
            <person name="Rocap G."/>
            <person name="Roy S.W."/>
            <person name="Sarai C."/>
            <person name="Schaack S."/>
            <person name="Shirato S."/>
            <person name="Slamovits C.H."/>
            <person name="Spencer D.F."/>
            <person name="Suzuki S."/>
            <person name="Worden A.Z."/>
            <person name="Zauner S."/>
            <person name="Barry K."/>
            <person name="Bell C."/>
            <person name="Bharti A.K."/>
            <person name="Crow J.A."/>
            <person name="Grimwood J."/>
            <person name="Kramer R."/>
            <person name="Lindquist E."/>
            <person name="Lucas S."/>
            <person name="Salamov A."/>
            <person name="McFadden G.I."/>
            <person name="Lane C.E."/>
            <person name="Keeling P.J."/>
            <person name="Gray M.W."/>
            <person name="Grigoriev I.V."/>
            <person name="Archibald J.M."/>
        </authorList>
    </citation>
    <scope>NUCLEOTIDE SEQUENCE</scope>
    <source>
        <strain evidence="1 3">CCMP2712</strain>
    </source>
</reference>
<proteinExistence type="predicted"/>
<keyword evidence="3" id="KW-1185">Reference proteome</keyword>
<reference evidence="3" key="2">
    <citation type="submission" date="2012-11" db="EMBL/GenBank/DDBJ databases">
        <authorList>
            <person name="Kuo A."/>
            <person name="Curtis B.A."/>
            <person name="Tanifuji G."/>
            <person name="Burki F."/>
            <person name="Gruber A."/>
            <person name="Irimia M."/>
            <person name="Maruyama S."/>
            <person name="Arias M.C."/>
            <person name="Ball S.G."/>
            <person name="Gile G.H."/>
            <person name="Hirakawa Y."/>
            <person name="Hopkins J.F."/>
            <person name="Rensing S.A."/>
            <person name="Schmutz J."/>
            <person name="Symeonidi A."/>
            <person name="Elias M."/>
            <person name="Eveleigh R.J."/>
            <person name="Herman E.K."/>
            <person name="Klute M.J."/>
            <person name="Nakayama T."/>
            <person name="Obornik M."/>
            <person name="Reyes-Prieto A."/>
            <person name="Armbrust E.V."/>
            <person name="Aves S.J."/>
            <person name="Beiko R.G."/>
            <person name="Coutinho P."/>
            <person name="Dacks J.B."/>
            <person name="Durnford D.G."/>
            <person name="Fast N.M."/>
            <person name="Green B.R."/>
            <person name="Grisdale C."/>
            <person name="Hempe F."/>
            <person name="Henrissat B."/>
            <person name="Hoppner M.P."/>
            <person name="Ishida K.-I."/>
            <person name="Kim E."/>
            <person name="Koreny L."/>
            <person name="Kroth P.G."/>
            <person name="Liu Y."/>
            <person name="Malik S.-B."/>
            <person name="Maier U.G."/>
            <person name="McRose D."/>
            <person name="Mock T."/>
            <person name="Neilson J.A."/>
            <person name="Onodera N.T."/>
            <person name="Poole A.M."/>
            <person name="Pritham E.J."/>
            <person name="Richards T.A."/>
            <person name="Rocap G."/>
            <person name="Roy S.W."/>
            <person name="Sarai C."/>
            <person name="Schaack S."/>
            <person name="Shirato S."/>
            <person name="Slamovits C.H."/>
            <person name="Spencer D.F."/>
            <person name="Suzuki S."/>
            <person name="Worden A.Z."/>
            <person name="Zauner S."/>
            <person name="Barry K."/>
            <person name="Bell C."/>
            <person name="Bharti A.K."/>
            <person name="Crow J.A."/>
            <person name="Grimwood J."/>
            <person name="Kramer R."/>
            <person name="Lindquist E."/>
            <person name="Lucas S."/>
            <person name="Salamov A."/>
            <person name="McFadden G.I."/>
            <person name="Lane C.E."/>
            <person name="Keeling P.J."/>
            <person name="Gray M.W."/>
            <person name="Grigoriev I.V."/>
            <person name="Archibald J.M."/>
        </authorList>
    </citation>
    <scope>NUCLEOTIDE SEQUENCE</scope>
    <source>
        <strain evidence="3">CCMP2712</strain>
    </source>
</reference>
<organism evidence="1">
    <name type="scientific">Guillardia theta (strain CCMP2712)</name>
    <name type="common">Cryptophyte</name>
    <dbReference type="NCBI Taxonomy" id="905079"/>
    <lineage>
        <taxon>Eukaryota</taxon>
        <taxon>Cryptophyceae</taxon>
        <taxon>Pyrenomonadales</taxon>
        <taxon>Geminigeraceae</taxon>
        <taxon>Guillardia</taxon>
    </lineage>
</organism>
<dbReference type="RefSeq" id="XP_005833363.1">
    <property type="nucleotide sequence ID" value="XM_005833306.1"/>
</dbReference>
<dbReference type="PaxDb" id="55529-EKX46383"/>
<dbReference type="HOGENOM" id="CLU_1744001_0_0_1"/>
<dbReference type="GeneID" id="17303203"/>
<evidence type="ECO:0000313" key="2">
    <source>
        <dbReference type="EnsemblProtists" id="EKX46383"/>
    </source>
</evidence>
<dbReference type="AlphaFoldDB" id="L1JCX9"/>
<evidence type="ECO:0000313" key="3">
    <source>
        <dbReference type="Proteomes" id="UP000011087"/>
    </source>
</evidence>
<evidence type="ECO:0000313" key="1">
    <source>
        <dbReference type="EMBL" id="EKX46383.1"/>
    </source>
</evidence>
<reference evidence="2" key="3">
    <citation type="submission" date="2016-03" db="UniProtKB">
        <authorList>
            <consortium name="EnsemblProtists"/>
        </authorList>
    </citation>
    <scope>IDENTIFICATION</scope>
</reference>
<name>L1JCX9_GUITC</name>
<dbReference type="EMBL" id="JH992994">
    <property type="protein sequence ID" value="EKX46383.1"/>
    <property type="molecule type" value="Genomic_DNA"/>
</dbReference>
<protein>
    <submittedName>
        <fullName evidence="1 2">Uncharacterized protein</fullName>
    </submittedName>
</protein>
<dbReference type="EnsemblProtists" id="EKX46383">
    <property type="protein sequence ID" value="EKX46383"/>
    <property type="gene ID" value="GUITHDRAFT_107586"/>
</dbReference>